<evidence type="ECO:0000256" key="1">
    <source>
        <dbReference type="SAM" id="MobiDB-lite"/>
    </source>
</evidence>
<dbReference type="Proteomes" id="UP000717996">
    <property type="component" value="Unassembled WGS sequence"/>
</dbReference>
<dbReference type="AlphaFoldDB" id="A0A9P6Y1Z2"/>
<dbReference type="OrthoDB" id="2438604at2759"/>
<name>A0A9P6Y1Z2_RHIOR</name>
<evidence type="ECO:0000313" key="2">
    <source>
        <dbReference type="EMBL" id="KAG1537653.1"/>
    </source>
</evidence>
<gene>
    <name evidence="2" type="ORF">G6F51_010246</name>
</gene>
<dbReference type="EMBL" id="JAANIT010002070">
    <property type="protein sequence ID" value="KAG1537653.1"/>
    <property type="molecule type" value="Genomic_DNA"/>
</dbReference>
<proteinExistence type="predicted"/>
<comment type="caution">
    <text evidence="2">The sequence shown here is derived from an EMBL/GenBank/DDBJ whole genome shotgun (WGS) entry which is preliminary data.</text>
</comment>
<feature type="compositionally biased region" description="Polar residues" evidence="1">
    <location>
        <begin position="93"/>
        <end position="103"/>
    </location>
</feature>
<protein>
    <recommendedName>
        <fullName evidence="4">Tyr recombinase domain-containing protein</fullName>
    </recommendedName>
</protein>
<feature type="region of interest" description="Disordered" evidence="1">
    <location>
        <begin position="76"/>
        <end position="103"/>
    </location>
</feature>
<accession>A0A9P6Y1Z2</accession>
<sequence>MYGQHVSDRLHQTFWRHQIFSIENGRSRYLDTLLLQLHTAINFIRPLQIESSGCSIASDSVPGRMVTSNYLLHETRTPLGPSLEPHPVDFEDTSSPLPTSDTHHSQLAISTLVPASPTVSRVATNATTSPNPGRKQSRATYLDEEQGMDSSSLESSVKQIRLSESALGIINPSGSASKPQHYIQTTFIDWCAVQNIDPFTPSVSTVLNFLAENKSLKKWKTSTTLTYASVVLQLFSTYDQQSIRQSDEYVKFCKNLKANTILPLKSWDFDIKPTLEHVLSLGPNDYLPPDLLTAKTAWLLSMVGFLRPSDAERIDLNQCSVSQCLILKLVVVILKEKCSGTRITKAITIHPHQNALLCPVLAYQSYRLQIANSETLTPHPIFPGIISNALFWRINQASVAIGHERISKHIQSIMQFVSRPPGAPIPKVLALGSTLATQSGITVDDIIVQGNWSSKELFEQFYRISVTTSSDFTKVLTLNSQQRSQSSKCNIM</sequence>
<evidence type="ECO:0008006" key="4">
    <source>
        <dbReference type="Google" id="ProtNLM"/>
    </source>
</evidence>
<reference evidence="2" key="1">
    <citation type="journal article" date="2020" name="Microb. Genom.">
        <title>Genetic diversity of clinical and environmental Mucorales isolates obtained from an investigation of mucormycosis cases among solid organ transplant recipients.</title>
        <authorList>
            <person name="Nguyen M.H."/>
            <person name="Kaul D."/>
            <person name="Muto C."/>
            <person name="Cheng S.J."/>
            <person name="Richter R.A."/>
            <person name="Bruno V.M."/>
            <person name="Liu G."/>
            <person name="Beyhan S."/>
            <person name="Sundermann A.J."/>
            <person name="Mounaud S."/>
            <person name="Pasculle A.W."/>
            <person name="Nierman W.C."/>
            <person name="Driscoll E."/>
            <person name="Cumbie R."/>
            <person name="Clancy C.J."/>
            <person name="Dupont C.L."/>
        </authorList>
    </citation>
    <scope>NUCLEOTIDE SEQUENCE</scope>
    <source>
        <strain evidence="2">GL16</strain>
    </source>
</reference>
<evidence type="ECO:0000313" key="3">
    <source>
        <dbReference type="Proteomes" id="UP000717996"/>
    </source>
</evidence>
<organism evidence="2 3">
    <name type="scientific">Rhizopus oryzae</name>
    <name type="common">Mucormycosis agent</name>
    <name type="synonym">Rhizopus arrhizus var. delemar</name>
    <dbReference type="NCBI Taxonomy" id="64495"/>
    <lineage>
        <taxon>Eukaryota</taxon>
        <taxon>Fungi</taxon>
        <taxon>Fungi incertae sedis</taxon>
        <taxon>Mucoromycota</taxon>
        <taxon>Mucoromycotina</taxon>
        <taxon>Mucoromycetes</taxon>
        <taxon>Mucorales</taxon>
        <taxon>Mucorineae</taxon>
        <taxon>Rhizopodaceae</taxon>
        <taxon>Rhizopus</taxon>
    </lineage>
</organism>